<sequence length="145" mass="16738">MNTTTFNERFHRLLKYTYLNKSTNSRIDFLVQCLIDIVRDKKRMHEIVTWNDIRSLSCKHLHYWQTAHDGSVIPLNEEILDPVVGESCSGIAERISEFSEGAPSNDYCGENDGYVGLEVNDELNLLDLPARCKELLHQLENASYF</sequence>
<evidence type="ECO:0000313" key="2">
    <source>
        <dbReference type="Proteomes" id="UP000053660"/>
    </source>
</evidence>
<protein>
    <submittedName>
        <fullName evidence="1">Uncharacterized protein</fullName>
    </submittedName>
</protein>
<dbReference type="OrthoDB" id="10536968at2759"/>
<proteinExistence type="predicted"/>
<evidence type="ECO:0000313" key="1">
    <source>
        <dbReference type="EMBL" id="KHJ78335.1"/>
    </source>
</evidence>
<dbReference type="Proteomes" id="UP000053660">
    <property type="component" value="Unassembled WGS sequence"/>
</dbReference>
<organism evidence="1 2">
    <name type="scientific">Oesophagostomum dentatum</name>
    <name type="common">Nodular worm</name>
    <dbReference type="NCBI Taxonomy" id="61180"/>
    <lineage>
        <taxon>Eukaryota</taxon>
        <taxon>Metazoa</taxon>
        <taxon>Ecdysozoa</taxon>
        <taxon>Nematoda</taxon>
        <taxon>Chromadorea</taxon>
        <taxon>Rhabditida</taxon>
        <taxon>Rhabditina</taxon>
        <taxon>Rhabditomorpha</taxon>
        <taxon>Strongyloidea</taxon>
        <taxon>Strongylidae</taxon>
        <taxon>Oesophagostomum</taxon>
    </lineage>
</organism>
<name>A0A0B1S531_OESDE</name>
<dbReference type="EMBL" id="KN609875">
    <property type="protein sequence ID" value="KHJ78335.1"/>
    <property type="molecule type" value="Genomic_DNA"/>
</dbReference>
<dbReference type="AlphaFoldDB" id="A0A0B1S531"/>
<gene>
    <name evidence="1" type="ORF">OESDEN_22044</name>
</gene>
<accession>A0A0B1S531</accession>
<reference evidence="1 2" key="1">
    <citation type="submission" date="2014-03" db="EMBL/GenBank/DDBJ databases">
        <title>Draft genome of the hookworm Oesophagostomum dentatum.</title>
        <authorList>
            <person name="Mitreva M."/>
        </authorList>
    </citation>
    <scope>NUCLEOTIDE SEQUENCE [LARGE SCALE GENOMIC DNA]</scope>
    <source>
        <strain evidence="1 2">OD-Hann</strain>
    </source>
</reference>
<keyword evidence="2" id="KW-1185">Reference proteome</keyword>